<protein>
    <submittedName>
        <fullName evidence="1">Uncharacterized protein</fullName>
    </submittedName>
</protein>
<reference evidence="2" key="1">
    <citation type="journal article" date="2023" name="Front. Plant Sci.">
        <title>Chromosomal-level genome assembly of Melastoma candidum provides insights into trichome evolution.</title>
        <authorList>
            <person name="Zhong Y."/>
            <person name="Wu W."/>
            <person name="Sun C."/>
            <person name="Zou P."/>
            <person name="Liu Y."/>
            <person name="Dai S."/>
            <person name="Zhou R."/>
        </authorList>
    </citation>
    <scope>NUCLEOTIDE SEQUENCE [LARGE SCALE GENOMIC DNA]</scope>
</reference>
<keyword evidence="2" id="KW-1185">Reference proteome</keyword>
<gene>
    <name evidence="1" type="ORF">MLD38_011015</name>
</gene>
<name>A0ACB9R4S7_9MYRT</name>
<organism evidence="1 2">
    <name type="scientific">Melastoma candidum</name>
    <dbReference type="NCBI Taxonomy" id="119954"/>
    <lineage>
        <taxon>Eukaryota</taxon>
        <taxon>Viridiplantae</taxon>
        <taxon>Streptophyta</taxon>
        <taxon>Embryophyta</taxon>
        <taxon>Tracheophyta</taxon>
        <taxon>Spermatophyta</taxon>
        <taxon>Magnoliopsida</taxon>
        <taxon>eudicotyledons</taxon>
        <taxon>Gunneridae</taxon>
        <taxon>Pentapetalae</taxon>
        <taxon>rosids</taxon>
        <taxon>malvids</taxon>
        <taxon>Myrtales</taxon>
        <taxon>Melastomataceae</taxon>
        <taxon>Melastomatoideae</taxon>
        <taxon>Melastomateae</taxon>
        <taxon>Melastoma</taxon>
    </lineage>
</organism>
<evidence type="ECO:0000313" key="2">
    <source>
        <dbReference type="Proteomes" id="UP001057402"/>
    </source>
</evidence>
<proteinExistence type="predicted"/>
<comment type="caution">
    <text evidence="1">The sequence shown here is derived from an EMBL/GenBank/DDBJ whole genome shotgun (WGS) entry which is preliminary data.</text>
</comment>
<dbReference type="EMBL" id="CM042883">
    <property type="protein sequence ID" value="KAI4372831.1"/>
    <property type="molecule type" value="Genomic_DNA"/>
</dbReference>
<accession>A0ACB9R4S7</accession>
<evidence type="ECO:0000313" key="1">
    <source>
        <dbReference type="EMBL" id="KAI4372831.1"/>
    </source>
</evidence>
<sequence length="116" mass="13224">MRSTVKDKVCSVIIDSGSCTNAASRKMVGKLELSIEHHPHPYRLQWLSKTSDVRVTEQVQVPFSIGNNYGDEVVCEVIPMDACHLLVGRPWQYDRRARYDECKRVEARVAGHSMHL</sequence>
<dbReference type="Proteomes" id="UP001057402">
    <property type="component" value="Chromosome 4"/>
</dbReference>